<protein>
    <submittedName>
        <fullName evidence="1">Uncharacterized protein</fullName>
    </submittedName>
</protein>
<organism evidence="1 2">
    <name type="scientific">Paenibacillus profundus</name>
    <dbReference type="NCBI Taxonomy" id="1173085"/>
    <lineage>
        <taxon>Bacteria</taxon>
        <taxon>Bacillati</taxon>
        <taxon>Bacillota</taxon>
        <taxon>Bacilli</taxon>
        <taxon>Bacillales</taxon>
        <taxon>Paenibacillaceae</taxon>
        <taxon>Paenibacillus</taxon>
    </lineage>
</organism>
<dbReference type="EMBL" id="JAJNBZ010000001">
    <property type="protein sequence ID" value="MCE5168014.1"/>
    <property type="molecule type" value="Genomic_DNA"/>
</dbReference>
<keyword evidence="2" id="KW-1185">Reference proteome</keyword>
<comment type="caution">
    <text evidence="1">The sequence shown here is derived from an EMBL/GenBank/DDBJ whole genome shotgun (WGS) entry which is preliminary data.</text>
</comment>
<evidence type="ECO:0000313" key="1">
    <source>
        <dbReference type="EMBL" id="MCE5168014.1"/>
    </source>
</evidence>
<sequence>MKPNIPYGYKIYLYTRSLTDEGFKGFDIDFLMEGENEAKGRKKRISFSLNVPLHHRNVRSL</sequence>
<proteinExistence type="predicted"/>
<dbReference type="RefSeq" id="WP_019424943.1">
    <property type="nucleotide sequence ID" value="NZ_JAJNBZ010000001.1"/>
</dbReference>
<gene>
    <name evidence="1" type="ORF">LQV63_01605</name>
</gene>
<name>A0ABS8YA42_9BACL</name>
<evidence type="ECO:0000313" key="2">
    <source>
        <dbReference type="Proteomes" id="UP001199916"/>
    </source>
</evidence>
<dbReference type="Proteomes" id="UP001199916">
    <property type="component" value="Unassembled WGS sequence"/>
</dbReference>
<accession>A0ABS8YA42</accession>
<reference evidence="1 2" key="1">
    <citation type="submission" date="2021-11" db="EMBL/GenBank/DDBJ databases">
        <title>Draft genome sequence of Paenibacillus profundus YoMME, a new Gram-positive bacteria with exoelectrogenic properties.</title>
        <authorList>
            <person name="Hubenova Y."/>
            <person name="Hubenova E."/>
            <person name="Manasiev Y."/>
            <person name="Peykov S."/>
            <person name="Mitov M."/>
        </authorList>
    </citation>
    <scope>NUCLEOTIDE SEQUENCE [LARGE SCALE GENOMIC DNA]</scope>
    <source>
        <strain evidence="1 2">YoMME</strain>
    </source>
</reference>